<dbReference type="AlphaFoldDB" id="A0A803PCM9"/>
<dbReference type="Proteomes" id="UP000596661">
    <property type="component" value="Chromosome 4"/>
</dbReference>
<name>A0A803PCM9_CANSA</name>
<dbReference type="OMA" id="KEDTTAC"/>
<reference evidence="1" key="2">
    <citation type="submission" date="2021-03" db="UniProtKB">
        <authorList>
            <consortium name="EnsemblPlants"/>
        </authorList>
    </citation>
    <scope>IDENTIFICATION</scope>
</reference>
<keyword evidence="2" id="KW-1185">Reference proteome</keyword>
<dbReference type="EMBL" id="UZAU01000385">
    <property type="status" value="NOT_ANNOTATED_CDS"/>
    <property type="molecule type" value="Genomic_DNA"/>
</dbReference>
<evidence type="ECO:0000313" key="2">
    <source>
        <dbReference type="Proteomes" id="UP000596661"/>
    </source>
</evidence>
<dbReference type="Pfam" id="PF14223">
    <property type="entry name" value="Retrotran_gag_2"/>
    <property type="match status" value="1"/>
</dbReference>
<dbReference type="EnsemblPlants" id="evm.model.04.1331">
    <property type="protein sequence ID" value="cds.evm.model.04.1331"/>
    <property type="gene ID" value="evm.TU.04.1331"/>
</dbReference>
<reference evidence="1" key="1">
    <citation type="submission" date="2018-11" db="EMBL/GenBank/DDBJ databases">
        <authorList>
            <person name="Grassa J C."/>
        </authorList>
    </citation>
    <scope>NUCLEOTIDE SEQUENCE [LARGE SCALE GENOMIC DNA]</scope>
</reference>
<evidence type="ECO:0000313" key="1">
    <source>
        <dbReference type="EnsemblPlants" id="cds.evm.model.04.1331"/>
    </source>
</evidence>
<accession>A0A803PCM9</accession>
<proteinExistence type="predicted"/>
<dbReference type="Gramene" id="evm.model.04.1331">
    <property type="protein sequence ID" value="cds.evm.model.04.1331"/>
    <property type="gene ID" value="evm.TU.04.1331"/>
</dbReference>
<sequence>MVVAKYNVKKFTGTNAFGLWRMKMKVSLVHQGLYEALLGEKSLPDSMSEKDKKETLAKAHSAIILNLGDKVSRKVVKEDTTACVWLKL</sequence>
<protein>
    <submittedName>
        <fullName evidence="1">Uncharacterized protein</fullName>
    </submittedName>
</protein>
<organism evidence="1 2">
    <name type="scientific">Cannabis sativa</name>
    <name type="common">Hemp</name>
    <name type="synonym">Marijuana</name>
    <dbReference type="NCBI Taxonomy" id="3483"/>
    <lineage>
        <taxon>Eukaryota</taxon>
        <taxon>Viridiplantae</taxon>
        <taxon>Streptophyta</taxon>
        <taxon>Embryophyta</taxon>
        <taxon>Tracheophyta</taxon>
        <taxon>Spermatophyta</taxon>
        <taxon>Magnoliopsida</taxon>
        <taxon>eudicotyledons</taxon>
        <taxon>Gunneridae</taxon>
        <taxon>Pentapetalae</taxon>
        <taxon>rosids</taxon>
        <taxon>fabids</taxon>
        <taxon>Rosales</taxon>
        <taxon>Cannabaceae</taxon>
        <taxon>Cannabis</taxon>
    </lineage>
</organism>